<gene>
    <name evidence="1" type="ORF">I4F81_007056</name>
</gene>
<reference evidence="1" key="1">
    <citation type="submission" date="2019-11" db="EMBL/GenBank/DDBJ databases">
        <title>Nori genome reveals adaptations in red seaweeds to the harsh intertidal environment.</title>
        <authorList>
            <person name="Wang D."/>
            <person name="Mao Y."/>
        </authorList>
    </citation>
    <scope>NUCLEOTIDE SEQUENCE</scope>
    <source>
        <tissue evidence="1">Gametophyte</tissue>
    </source>
</reference>
<sequence>MASSAGSDSEIPATGTAAAKAKTDAMSVTIKCFIPPAWLLRLCIPLPTAYAAVATSALETADDPPAPVREATLRKHVVMLQCYLMRSKTPEFGRWAVGAKVQPADMVEAAGTVLERLLTARSAILPLLEDTVVMEV</sequence>
<name>A0ACC3C2S8_PYRYE</name>
<accession>A0ACC3C2S8</accession>
<dbReference type="EMBL" id="CM020619">
    <property type="protein sequence ID" value="KAK1864510.1"/>
    <property type="molecule type" value="Genomic_DNA"/>
</dbReference>
<protein>
    <submittedName>
        <fullName evidence="1">Uncharacterized protein</fullName>
    </submittedName>
</protein>
<proteinExistence type="predicted"/>
<evidence type="ECO:0000313" key="2">
    <source>
        <dbReference type="Proteomes" id="UP000798662"/>
    </source>
</evidence>
<dbReference type="Proteomes" id="UP000798662">
    <property type="component" value="Chromosome 2"/>
</dbReference>
<organism evidence="1 2">
    <name type="scientific">Pyropia yezoensis</name>
    <name type="common">Susabi-nori</name>
    <name type="synonym">Porphyra yezoensis</name>
    <dbReference type="NCBI Taxonomy" id="2788"/>
    <lineage>
        <taxon>Eukaryota</taxon>
        <taxon>Rhodophyta</taxon>
        <taxon>Bangiophyceae</taxon>
        <taxon>Bangiales</taxon>
        <taxon>Bangiaceae</taxon>
        <taxon>Pyropia</taxon>
    </lineage>
</organism>
<evidence type="ECO:0000313" key="1">
    <source>
        <dbReference type="EMBL" id="KAK1864510.1"/>
    </source>
</evidence>
<keyword evidence="2" id="KW-1185">Reference proteome</keyword>
<comment type="caution">
    <text evidence="1">The sequence shown here is derived from an EMBL/GenBank/DDBJ whole genome shotgun (WGS) entry which is preliminary data.</text>
</comment>